<accession>A0ABV9CFK0</accession>
<evidence type="ECO:0000313" key="3">
    <source>
        <dbReference type="Proteomes" id="UP001596004"/>
    </source>
</evidence>
<dbReference type="Gene3D" id="3.10.450.50">
    <property type="match status" value="1"/>
</dbReference>
<evidence type="ECO:0000313" key="2">
    <source>
        <dbReference type="EMBL" id="MFC4531676.1"/>
    </source>
</evidence>
<dbReference type="InterPro" id="IPR037401">
    <property type="entry name" value="SnoaL-like"/>
</dbReference>
<gene>
    <name evidence="2" type="ORF">ACFO60_12945</name>
</gene>
<proteinExistence type="predicted"/>
<dbReference type="Pfam" id="PF12680">
    <property type="entry name" value="SnoaL_2"/>
    <property type="match status" value="1"/>
</dbReference>
<reference evidence="3" key="1">
    <citation type="journal article" date="2019" name="Int. J. Syst. Evol. Microbiol.">
        <title>The Global Catalogue of Microorganisms (GCM) 10K type strain sequencing project: providing services to taxonomists for standard genome sequencing and annotation.</title>
        <authorList>
            <consortium name="The Broad Institute Genomics Platform"/>
            <consortium name="The Broad Institute Genome Sequencing Center for Infectious Disease"/>
            <person name="Wu L."/>
            <person name="Ma J."/>
        </authorList>
    </citation>
    <scope>NUCLEOTIDE SEQUENCE [LARGE SCALE GENOMIC DNA]</scope>
    <source>
        <strain evidence="3">CGMCC 4.7132</strain>
    </source>
</reference>
<comment type="caution">
    <text evidence="2">The sequence shown here is derived from an EMBL/GenBank/DDBJ whole genome shotgun (WGS) entry which is preliminary data.</text>
</comment>
<organism evidence="2 3">
    <name type="scientific">Sphaerisporangium dianthi</name>
    <dbReference type="NCBI Taxonomy" id="1436120"/>
    <lineage>
        <taxon>Bacteria</taxon>
        <taxon>Bacillati</taxon>
        <taxon>Actinomycetota</taxon>
        <taxon>Actinomycetes</taxon>
        <taxon>Streptosporangiales</taxon>
        <taxon>Streptosporangiaceae</taxon>
        <taxon>Sphaerisporangium</taxon>
    </lineage>
</organism>
<dbReference type="EMBL" id="JBHSFP010000007">
    <property type="protein sequence ID" value="MFC4531676.1"/>
    <property type="molecule type" value="Genomic_DNA"/>
</dbReference>
<dbReference type="RefSeq" id="WP_380840333.1">
    <property type="nucleotide sequence ID" value="NZ_JBHSFP010000007.1"/>
</dbReference>
<dbReference type="Proteomes" id="UP001596004">
    <property type="component" value="Unassembled WGS sequence"/>
</dbReference>
<protein>
    <submittedName>
        <fullName evidence="2">Nuclear transport factor 2 family protein</fullName>
    </submittedName>
</protein>
<keyword evidence="3" id="KW-1185">Reference proteome</keyword>
<sequence>MAATPQEIFQRYLHAGALTRDPAALAELFTEDGVYEAPLVPPGGVRPRRLVGRAQIREGMAASYAALPPDPRTVDPERSRVALHVTGDPDVFIVELDPVFDGPDGTSAMALVQIFRCRDGKIALLRDYYSVEQAG</sequence>
<evidence type="ECO:0000259" key="1">
    <source>
        <dbReference type="Pfam" id="PF12680"/>
    </source>
</evidence>
<feature type="domain" description="SnoaL-like" evidence="1">
    <location>
        <begin position="10"/>
        <end position="123"/>
    </location>
</feature>
<dbReference type="SUPFAM" id="SSF54427">
    <property type="entry name" value="NTF2-like"/>
    <property type="match status" value="1"/>
</dbReference>
<name>A0ABV9CFK0_9ACTN</name>
<dbReference type="InterPro" id="IPR032710">
    <property type="entry name" value="NTF2-like_dom_sf"/>
</dbReference>